<dbReference type="AlphaFoldDB" id="A0A3N4JUH7"/>
<protein>
    <recommendedName>
        <fullName evidence="1">Tc1-like transposase DDE domain-containing protein</fullName>
    </recommendedName>
</protein>
<gene>
    <name evidence="2" type="ORF">L873DRAFT_1680110</name>
</gene>
<dbReference type="InterPro" id="IPR036397">
    <property type="entry name" value="RNaseH_sf"/>
</dbReference>
<dbReference type="OrthoDB" id="3362128at2759"/>
<evidence type="ECO:0000313" key="2">
    <source>
        <dbReference type="EMBL" id="RPB00482.1"/>
    </source>
</evidence>
<dbReference type="STRING" id="1336337.A0A3N4JUH7"/>
<proteinExistence type="predicted"/>
<keyword evidence="3" id="KW-1185">Reference proteome</keyword>
<accession>A0A3N4JUH7</accession>
<dbReference type="GO" id="GO:0003676">
    <property type="term" value="F:nucleic acid binding"/>
    <property type="evidence" value="ECO:0007669"/>
    <property type="project" value="InterPro"/>
</dbReference>
<feature type="domain" description="Tc1-like transposase DDE" evidence="1">
    <location>
        <begin position="107"/>
        <end position="161"/>
    </location>
</feature>
<name>A0A3N4JUH7_9PEZI</name>
<organism evidence="2 3">
    <name type="scientific">Choiromyces venosus 120613-1</name>
    <dbReference type="NCBI Taxonomy" id="1336337"/>
    <lineage>
        <taxon>Eukaryota</taxon>
        <taxon>Fungi</taxon>
        <taxon>Dikarya</taxon>
        <taxon>Ascomycota</taxon>
        <taxon>Pezizomycotina</taxon>
        <taxon>Pezizomycetes</taxon>
        <taxon>Pezizales</taxon>
        <taxon>Tuberaceae</taxon>
        <taxon>Choiromyces</taxon>
    </lineage>
</organism>
<dbReference type="Gene3D" id="3.30.420.10">
    <property type="entry name" value="Ribonuclease H-like superfamily/Ribonuclease H"/>
    <property type="match status" value="1"/>
</dbReference>
<evidence type="ECO:0000313" key="3">
    <source>
        <dbReference type="Proteomes" id="UP000276215"/>
    </source>
</evidence>
<sequence>WKKMVWLNKFKVEFEGYRRGQRVRIKLGQEFTNQNLAPTFHFGRFVVGCWAAFTYGSQTLLIHIGQHQPSERTSKRDHLGINGNQYASEINKPYLIPYLLSLNIEDFWVVQDNAGYHYSGQNRRVYPAYGVQILHHPTSSPNLNPIENVWGIMKAQLRQQFSIPENQPDNKNELWAAMEAE</sequence>
<dbReference type="EMBL" id="ML120379">
    <property type="protein sequence ID" value="RPB00482.1"/>
    <property type="molecule type" value="Genomic_DNA"/>
</dbReference>
<reference evidence="2 3" key="1">
    <citation type="journal article" date="2018" name="Nat. Ecol. Evol.">
        <title>Pezizomycetes genomes reveal the molecular basis of ectomycorrhizal truffle lifestyle.</title>
        <authorList>
            <person name="Murat C."/>
            <person name="Payen T."/>
            <person name="Noel B."/>
            <person name="Kuo A."/>
            <person name="Morin E."/>
            <person name="Chen J."/>
            <person name="Kohler A."/>
            <person name="Krizsan K."/>
            <person name="Balestrini R."/>
            <person name="Da Silva C."/>
            <person name="Montanini B."/>
            <person name="Hainaut M."/>
            <person name="Levati E."/>
            <person name="Barry K.W."/>
            <person name="Belfiori B."/>
            <person name="Cichocki N."/>
            <person name="Clum A."/>
            <person name="Dockter R.B."/>
            <person name="Fauchery L."/>
            <person name="Guy J."/>
            <person name="Iotti M."/>
            <person name="Le Tacon F."/>
            <person name="Lindquist E.A."/>
            <person name="Lipzen A."/>
            <person name="Malagnac F."/>
            <person name="Mello A."/>
            <person name="Molinier V."/>
            <person name="Miyauchi S."/>
            <person name="Poulain J."/>
            <person name="Riccioni C."/>
            <person name="Rubini A."/>
            <person name="Sitrit Y."/>
            <person name="Splivallo R."/>
            <person name="Traeger S."/>
            <person name="Wang M."/>
            <person name="Zifcakova L."/>
            <person name="Wipf D."/>
            <person name="Zambonelli A."/>
            <person name="Paolocci F."/>
            <person name="Nowrousian M."/>
            <person name="Ottonello S."/>
            <person name="Baldrian P."/>
            <person name="Spatafora J.W."/>
            <person name="Henrissat B."/>
            <person name="Nagy L.G."/>
            <person name="Aury J.M."/>
            <person name="Wincker P."/>
            <person name="Grigoriev I.V."/>
            <person name="Bonfante P."/>
            <person name="Martin F.M."/>
        </authorList>
    </citation>
    <scope>NUCLEOTIDE SEQUENCE [LARGE SCALE GENOMIC DNA]</scope>
    <source>
        <strain evidence="2 3">120613-1</strain>
    </source>
</reference>
<dbReference type="Proteomes" id="UP000276215">
    <property type="component" value="Unassembled WGS sequence"/>
</dbReference>
<dbReference type="Pfam" id="PF13358">
    <property type="entry name" value="DDE_3"/>
    <property type="match status" value="1"/>
</dbReference>
<feature type="non-terminal residue" evidence="2">
    <location>
        <position position="1"/>
    </location>
</feature>
<dbReference type="InterPro" id="IPR038717">
    <property type="entry name" value="Tc1-like_DDE_dom"/>
</dbReference>
<evidence type="ECO:0000259" key="1">
    <source>
        <dbReference type="Pfam" id="PF13358"/>
    </source>
</evidence>